<sequence>METRKGLLTKLGAFSAVAIGLTVVGKKHIASHKEDRHRLESDASVDHEEDEFAEQTARPGFPTNNPNLNYEGAGRESKYVGSGLAYSTRTPGDRLSMWNVISKKIKKDD</sequence>
<evidence type="ECO:0000313" key="2">
    <source>
        <dbReference type="EMBL" id="SGZ55011.1"/>
    </source>
</evidence>
<dbReference type="Proteomes" id="UP000182259">
    <property type="component" value="Chromosome IV"/>
</dbReference>
<dbReference type="EMBL" id="LT635767">
    <property type="protein sequence ID" value="SGZ55011.1"/>
    <property type="molecule type" value="Genomic_DNA"/>
</dbReference>
<dbReference type="Proteomes" id="UP000182334">
    <property type="component" value="Chromosome V"/>
</dbReference>
<evidence type="ECO:0000256" key="1">
    <source>
        <dbReference type="SAM" id="MobiDB-lite"/>
    </source>
</evidence>
<accession>A0A1L0BUR0</accession>
<evidence type="ECO:0000313" key="3">
    <source>
        <dbReference type="EMBL" id="SGZ55155.1"/>
    </source>
</evidence>
<organism evidence="2 4">
    <name type="scientific">Sungouiella intermedia</name>
    <dbReference type="NCBI Taxonomy" id="45354"/>
    <lineage>
        <taxon>Eukaryota</taxon>
        <taxon>Fungi</taxon>
        <taxon>Dikarya</taxon>
        <taxon>Ascomycota</taxon>
        <taxon>Saccharomycotina</taxon>
        <taxon>Pichiomycetes</taxon>
        <taxon>Metschnikowiaceae</taxon>
        <taxon>Sungouiella</taxon>
    </lineage>
</organism>
<feature type="compositionally biased region" description="Basic and acidic residues" evidence="1">
    <location>
        <begin position="32"/>
        <end position="46"/>
    </location>
</feature>
<keyword evidence="5" id="KW-1185">Reference proteome</keyword>
<protein>
    <submittedName>
        <fullName evidence="2">CIC11C00000002655</fullName>
    </submittedName>
    <submittedName>
        <fullName evidence="3">CIC11C00000004111</fullName>
    </submittedName>
</protein>
<gene>
    <name evidence="2" type="ORF">SAMEA4029009_CIC11G00000002655</name>
    <name evidence="3" type="ORF">SAMEA4029010_CIC11G00000004111</name>
</gene>
<dbReference type="AlphaFoldDB" id="A0A1L0BUR0"/>
<reference evidence="4 5" key="1">
    <citation type="submission" date="2016-10" db="EMBL/GenBank/DDBJ databases">
        <authorList>
            <person name="de Groot N.N."/>
        </authorList>
    </citation>
    <scope>NUCLEOTIDE SEQUENCE [LARGE SCALE GENOMIC DNA]</scope>
    <source>
        <strain evidence="3 5">CBS 141442</strain>
        <strain evidence="2 4">PYCC 4715</strain>
    </source>
</reference>
<proteinExistence type="predicted"/>
<name>A0A1L0BUR0_9ASCO</name>
<evidence type="ECO:0000313" key="4">
    <source>
        <dbReference type="Proteomes" id="UP000182259"/>
    </source>
</evidence>
<dbReference type="OrthoDB" id="3999982at2759"/>
<feature type="region of interest" description="Disordered" evidence="1">
    <location>
        <begin position="32"/>
        <end position="75"/>
    </location>
</feature>
<dbReference type="EMBL" id="LT635760">
    <property type="protein sequence ID" value="SGZ55155.1"/>
    <property type="molecule type" value="Genomic_DNA"/>
</dbReference>
<evidence type="ECO:0000313" key="5">
    <source>
        <dbReference type="Proteomes" id="UP000182334"/>
    </source>
</evidence>